<keyword evidence="5" id="KW-0413">Isomerase</keyword>
<dbReference type="GO" id="GO:0003677">
    <property type="term" value="F:DNA binding"/>
    <property type="evidence" value="ECO:0007669"/>
    <property type="project" value="InterPro"/>
</dbReference>
<evidence type="ECO:0000256" key="10">
    <source>
        <dbReference type="SAM" id="MobiDB-lite"/>
    </source>
</evidence>
<dbReference type="GO" id="GO:0000725">
    <property type="term" value="P:recombinational repair"/>
    <property type="evidence" value="ECO:0007669"/>
    <property type="project" value="TreeGrafter"/>
</dbReference>
<comment type="catalytic activity">
    <reaction evidence="6">
        <text>Couples ATP hydrolysis with the unwinding of duplex DNA by translocating in the 3'-5' direction.</text>
        <dbReference type="EC" id="5.6.2.4"/>
    </reaction>
</comment>
<name>A0AAW1NRA6_9CHLO</name>
<dbReference type="PANTHER" id="PTHR11070">
    <property type="entry name" value="UVRD / RECB / PCRA DNA HELICASE FAMILY MEMBER"/>
    <property type="match status" value="1"/>
</dbReference>
<keyword evidence="4 9" id="KW-0067">ATP-binding</keyword>
<accession>A0AAW1NRA6</accession>
<dbReference type="AlphaFoldDB" id="A0AAW1NRA6"/>
<keyword evidence="14" id="KW-1185">Reference proteome</keyword>
<keyword evidence="3 9" id="KW-0347">Helicase</keyword>
<dbReference type="PANTHER" id="PTHR11070:SF2">
    <property type="entry name" value="ATP-DEPENDENT DNA HELICASE SRS2"/>
    <property type="match status" value="1"/>
</dbReference>
<evidence type="ECO:0000313" key="13">
    <source>
        <dbReference type="EMBL" id="KAK9791160.1"/>
    </source>
</evidence>
<dbReference type="InterPro" id="IPR014017">
    <property type="entry name" value="DNA_helicase_UvrD-like_C"/>
</dbReference>
<dbReference type="SUPFAM" id="SSF52540">
    <property type="entry name" value="P-loop containing nucleoside triphosphate hydrolases"/>
    <property type="match status" value="1"/>
</dbReference>
<feature type="binding site" evidence="9">
    <location>
        <begin position="132"/>
        <end position="139"/>
    </location>
    <ligand>
        <name>ATP</name>
        <dbReference type="ChEBI" id="CHEBI:30616"/>
    </ligand>
</feature>
<organism evidence="13 14">
    <name type="scientific">Symbiochloris irregularis</name>
    <dbReference type="NCBI Taxonomy" id="706552"/>
    <lineage>
        <taxon>Eukaryota</taxon>
        <taxon>Viridiplantae</taxon>
        <taxon>Chlorophyta</taxon>
        <taxon>core chlorophytes</taxon>
        <taxon>Trebouxiophyceae</taxon>
        <taxon>Trebouxiales</taxon>
        <taxon>Trebouxiaceae</taxon>
        <taxon>Symbiochloris</taxon>
    </lineage>
</organism>
<gene>
    <name evidence="13" type="ORF">WJX73_010433</name>
</gene>
<feature type="domain" description="UvrD-like helicase ATP-binding" evidence="11">
    <location>
        <begin position="111"/>
        <end position="520"/>
    </location>
</feature>
<dbReference type="InterPro" id="IPR027417">
    <property type="entry name" value="P-loop_NTPase"/>
</dbReference>
<feature type="region of interest" description="Disordered" evidence="10">
    <location>
        <begin position="741"/>
        <end position="794"/>
    </location>
</feature>
<dbReference type="EC" id="5.6.2.4" evidence="7"/>
<evidence type="ECO:0000259" key="12">
    <source>
        <dbReference type="PROSITE" id="PS51217"/>
    </source>
</evidence>
<dbReference type="PROSITE" id="PS51217">
    <property type="entry name" value="UVRD_HELICASE_CTER"/>
    <property type="match status" value="1"/>
</dbReference>
<dbReference type="GO" id="GO:0043138">
    <property type="term" value="F:3'-5' DNA helicase activity"/>
    <property type="evidence" value="ECO:0007669"/>
    <property type="project" value="UniProtKB-EC"/>
</dbReference>
<evidence type="ECO:0000256" key="9">
    <source>
        <dbReference type="PROSITE-ProRule" id="PRU00560"/>
    </source>
</evidence>
<evidence type="ECO:0000256" key="6">
    <source>
        <dbReference type="ARBA" id="ARBA00034617"/>
    </source>
</evidence>
<dbReference type="Gene3D" id="1.10.486.10">
    <property type="entry name" value="PCRA, domain 4"/>
    <property type="match status" value="1"/>
</dbReference>
<evidence type="ECO:0000256" key="7">
    <source>
        <dbReference type="ARBA" id="ARBA00034808"/>
    </source>
</evidence>
<proteinExistence type="predicted"/>
<comment type="catalytic activity">
    <reaction evidence="8">
        <text>ATP + H2O = ADP + phosphate + H(+)</text>
        <dbReference type="Rhea" id="RHEA:13065"/>
        <dbReference type="ChEBI" id="CHEBI:15377"/>
        <dbReference type="ChEBI" id="CHEBI:15378"/>
        <dbReference type="ChEBI" id="CHEBI:30616"/>
        <dbReference type="ChEBI" id="CHEBI:43474"/>
        <dbReference type="ChEBI" id="CHEBI:456216"/>
        <dbReference type="EC" id="5.6.2.4"/>
    </reaction>
</comment>
<feature type="domain" description="UvrD-like helicase C-terminal" evidence="12">
    <location>
        <begin position="521"/>
        <end position="911"/>
    </location>
</feature>
<dbReference type="Proteomes" id="UP001465755">
    <property type="component" value="Unassembled WGS sequence"/>
</dbReference>
<evidence type="ECO:0000256" key="3">
    <source>
        <dbReference type="ARBA" id="ARBA00022806"/>
    </source>
</evidence>
<dbReference type="GO" id="GO:0016787">
    <property type="term" value="F:hydrolase activity"/>
    <property type="evidence" value="ECO:0007669"/>
    <property type="project" value="UniProtKB-UniRule"/>
</dbReference>
<keyword evidence="2 9" id="KW-0378">Hydrolase</keyword>
<evidence type="ECO:0000259" key="11">
    <source>
        <dbReference type="PROSITE" id="PS51198"/>
    </source>
</evidence>
<sequence length="1047" mass="116143">MPASGPRGNDLGDPSGKQASSSKSRQEASAPSAPAANALNTAAGIFLLPGQTQNGRQLAGPASPGLGLFTPPQLERQRKRPASSFSADRPLSGDRQPARVRRRLNLSRLPELNDQQQAAVRSPIDEPSLIIAGAGSGKTTVMLARLRHMLDQGIPPDKILMVTFSRKAAGDLKRRLIESNKPGARKVTASTFHGFCFRLIHQNYLRLGFTAPPTIWGEVNDIRAIVKEAIRKAALEAARQRALQWMRGIDGLNPHSTWEDILQAVHTHHPNVYAGCKAQADVTMQAERAKQDTKQRKLAEKQAQGLSQAAGKGVDSASALQAALDRASLMEMCTLVYDVLHWHYTSQRQQAPRAGDVPDAEKVKNTKEMIFMCKNRGHVVSMYDASGSVQAGSAAVREFGAIWKAYQDILRSCNACDYDDLLSLAVELLSTDQEVLAGERERFQMLLVDEFQDCNPAQIALVELLQQGRGFVTAVGDNMQSIYGFRGADHRSFQLFEQAFAPPQQGHSIRRPLDVNHRSTPEILQAANAAAAGTQPEYVQDKVLMPSKPSRNNPVQLLSYSDPEHAAGQMVEQMQALQAAGTPYERMAVLLASLGNGRTAALQAELGRRGIKYQVMKEKPFFEIDKVKDAMAHLQLAVNPHDDLAFQRLLDRPPRRLGEAFVETLRREQAALALQRQQTHVSLYEAAVSLSQGPSLTAAVRLNLNAFLNFLDQAGAECLGKSPSQALFYLLKRSSYLEWQKKQNDKKRKDKRQRQQSKVTRRQPGDSDDSSGDDDDQYGNGVSSDEEDEQSTWSKEADLELQEADKRLHQLYGMAVRHETEWRNPWAAMDAPPELGPASLQSVCMEVARKSVPADRVLQQLPDDLQQRTFAGKGPLALLDFIGRCALDAPDPREGKQQQGVYIGTVHSAKGLEWDAVWVRSHEGGGDLPFPYRDPGSLPPMPPAPTADHPYLQSIRKHLLATREEHDAEGQRLVYVALTRAREHLFLYTERSKYKFSSAQWAPRCAYFRPSPFVSKIRRNAPDCCEVKVGRTQREIQAGMPENWQHV</sequence>
<protein>
    <recommendedName>
        <fullName evidence="7">DNA 3'-5' helicase</fullName>
        <ecNumber evidence="7">5.6.2.4</ecNumber>
    </recommendedName>
</protein>
<feature type="region of interest" description="Disordered" evidence="10">
    <location>
        <begin position="1"/>
        <end position="36"/>
    </location>
</feature>
<reference evidence="13 14" key="1">
    <citation type="journal article" date="2024" name="Nat. Commun.">
        <title>Phylogenomics reveals the evolutionary origins of lichenization in chlorophyte algae.</title>
        <authorList>
            <person name="Puginier C."/>
            <person name="Libourel C."/>
            <person name="Otte J."/>
            <person name="Skaloud P."/>
            <person name="Haon M."/>
            <person name="Grisel S."/>
            <person name="Petersen M."/>
            <person name="Berrin J.G."/>
            <person name="Delaux P.M."/>
            <person name="Dal Grande F."/>
            <person name="Keller J."/>
        </authorList>
    </citation>
    <scope>NUCLEOTIDE SEQUENCE [LARGE SCALE GENOMIC DNA]</scope>
    <source>
        <strain evidence="13 14">SAG 2036</strain>
    </source>
</reference>
<keyword evidence="1 9" id="KW-0547">Nucleotide-binding</keyword>
<dbReference type="Pfam" id="PF00580">
    <property type="entry name" value="UvrD-helicase"/>
    <property type="match status" value="1"/>
</dbReference>
<dbReference type="EMBL" id="JALJOQ010000182">
    <property type="protein sequence ID" value="KAK9791160.1"/>
    <property type="molecule type" value="Genomic_DNA"/>
</dbReference>
<evidence type="ECO:0000256" key="5">
    <source>
        <dbReference type="ARBA" id="ARBA00023235"/>
    </source>
</evidence>
<dbReference type="Pfam" id="PF13361">
    <property type="entry name" value="UvrD_C"/>
    <property type="match status" value="2"/>
</dbReference>
<dbReference type="GO" id="GO:0005634">
    <property type="term" value="C:nucleus"/>
    <property type="evidence" value="ECO:0007669"/>
    <property type="project" value="TreeGrafter"/>
</dbReference>
<dbReference type="InterPro" id="IPR000212">
    <property type="entry name" value="DNA_helicase_UvrD/REP"/>
</dbReference>
<feature type="compositionally biased region" description="Basic residues" evidence="10">
    <location>
        <begin position="744"/>
        <end position="761"/>
    </location>
</feature>
<dbReference type="PROSITE" id="PS51198">
    <property type="entry name" value="UVRD_HELICASE_ATP_BIND"/>
    <property type="match status" value="1"/>
</dbReference>
<evidence type="ECO:0000256" key="1">
    <source>
        <dbReference type="ARBA" id="ARBA00022741"/>
    </source>
</evidence>
<comment type="caution">
    <text evidence="13">The sequence shown here is derived from an EMBL/GenBank/DDBJ whole genome shotgun (WGS) entry which is preliminary data.</text>
</comment>
<evidence type="ECO:0000256" key="8">
    <source>
        <dbReference type="ARBA" id="ARBA00048988"/>
    </source>
</evidence>
<dbReference type="GO" id="GO:0005524">
    <property type="term" value="F:ATP binding"/>
    <property type="evidence" value="ECO:0007669"/>
    <property type="project" value="UniProtKB-UniRule"/>
</dbReference>
<feature type="compositionally biased region" description="Acidic residues" evidence="10">
    <location>
        <begin position="766"/>
        <end position="777"/>
    </location>
</feature>
<dbReference type="InterPro" id="IPR014016">
    <property type="entry name" value="UvrD-like_ATP-bd"/>
</dbReference>
<evidence type="ECO:0000256" key="2">
    <source>
        <dbReference type="ARBA" id="ARBA00022801"/>
    </source>
</evidence>
<evidence type="ECO:0000313" key="14">
    <source>
        <dbReference type="Proteomes" id="UP001465755"/>
    </source>
</evidence>
<evidence type="ECO:0000256" key="4">
    <source>
        <dbReference type="ARBA" id="ARBA00022840"/>
    </source>
</evidence>
<dbReference type="Gene3D" id="3.40.50.300">
    <property type="entry name" value="P-loop containing nucleotide triphosphate hydrolases"/>
    <property type="match status" value="4"/>
</dbReference>
<feature type="region of interest" description="Disordered" evidence="10">
    <location>
        <begin position="54"/>
        <end position="100"/>
    </location>
</feature>